<comment type="caution">
    <text evidence="7">The sequence shown here is derived from an EMBL/GenBank/DDBJ whole genome shotgun (WGS) entry which is preliminary data.</text>
</comment>
<keyword evidence="2" id="KW-0813">Transport</keyword>
<proteinExistence type="inferred from homology"/>
<dbReference type="AlphaFoldDB" id="A0A3N0IYA4"/>
<dbReference type="Proteomes" id="UP000253817">
    <property type="component" value="Unassembled WGS sequence"/>
</dbReference>
<reference evidence="9" key="2">
    <citation type="submission" date="2018-05" db="EMBL/GenBank/DDBJ databases">
        <title>Genome Sequencing of selected type strains of the family Eggerthellaceae.</title>
        <authorList>
            <person name="Danylec N."/>
            <person name="Stoll D.A."/>
            <person name="Doetsch A."/>
            <person name="Huch M."/>
        </authorList>
    </citation>
    <scope>NUCLEOTIDE SEQUENCE [LARGE SCALE GENOMIC DNA]</scope>
    <source>
        <strain evidence="9">DSM 16107</strain>
    </source>
</reference>
<evidence type="ECO:0000313" key="9">
    <source>
        <dbReference type="Proteomes" id="UP000270112"/>
    </source>
</evidence>
<dbReference type="Pfam" id="PF00005">
    <property type="entry name" value="ABC_tran"/>
    <property type="match status" value="1"/>
</dbReference>
<name>A0A3N0IYA4_9ACTN</name>
<dbReference type="PROSITE" id="PS50893">
    <property type="entry name" value="ABC_TRANSPORTER_2"/>
    <property type="match status" value="1"/>
</dbReference>
<evidence type="ECO:0000256" key="1">
    <source>
        <dbReference type="ARBA" id="ARBA00005417"/>
    </source>
</evidence>
<dbReference type="EMBL" id="QICC01000022">
    <property type="protein sequence ID" value="RNM41968.1"/>
    <property type="molecule type" value="Genomic_DNA"/>
</dbReference>
<keyword evidence="4" id="KW-0067">ATP-binding</keyword>
<evidence type="ECO:0000256" key="4">
    <source>
        <dbReference type="ARBA" id="ARBA00022840"/>
    </source>
</evidence>
<evidence type="ECO:0000256" key="3">
    <source>
        <dbReference type="ARBA" id="ARBA00022741"/>
    </source>
</evidence>
<keyword evidence="8" id="KW-1185">Reference proteome</keyword>
<dbReference type="InterPro" id="IPR027417">
    <property type="entry name" value="P-loop_NTPase"/>
</dbReference>
<gene>
    <name evidence="6" type="ORF">C1876_15110</name>
    <name evidence="7" type="ORF">DMP09_07140</name>
</gene>
<dbReference type="OrthoDB" id="3177347at2"/>
<evidence type="ECO:0000256" key="2">
    <source>
        <dbReference type="ARBA" id="ARBA00022448"/>
    </source>
</evidence>
<dbReference type="SMART" id="SM00382">
    <property type="entry name" value="AAA"/>
    <property type="match status" value="1"/>
</dbReference>
<dbReference type="SUPFAM" id="SSF52540">
    <property type="entry name" value="P-loop containing nucleoside triphosphate hydrolases"/>
    <property type="match status" value="1"/>
</dbReference>
<evidence type="ECO:0000313" key="6">
    <source>
        <dbReference type="EMBL" id="RDB65971.1"/>
    </source>
</evidence>
<comment type="similarity">
    <text evidence="1">Belongs to the ABC transporter superfamily.</text>
</comment>
<dbReference type="PROSITE" id="PS00211">
    <property type="entry name" value="ABC_TRANSPORTER_1"/>
    <property type="match status" value="1"/>
</dbReference>
<feature type="domain" description="ABC transporter" evidence="5">
    <location>
        <begin position="4"/>
        <end position="241"/>
    </location>
</feature>
<dbReference type="GO" id="GO:0005524">
    <property type="term" value="F:ATP binding"/>
    <property type="evidence" value="ECO:0007669"/>
    <property type="project" value="UniProtKB-KW"/>
</dbReference>
<dbReference type="EMBL" id="PPTT01000034">
    <property type="protein sequence ID" value="RDB65971.1"/>
    <property type="molecule type" value="Genomic_DNA"/>
</dbReference>
<accession>A0A3N0IYA4</accession>
<dbReference type="InterPro" id="IPR003439">
    <property type="entry name" value="ABC_transporter-like_ATP-bd"/>
</dbReference>
<protein>
    <submittedName>
        <fullName evidence="7">ABC transporter</fullName>
    </submittedName>
</protein>
<dbReference type="Gene3D" id="3.40.50.300">
    <property type="entry name" value="P-loop containing nucleotide triphosphate hydrolases"/>
    <property type="match status" value="1"/>
</dbReference>
<organism evidence="7 9">
    <name type="scientific">Eggerthella sinensis</name>
    <dbReference type="NCBI Taxonomy" id="242230"/>
    <lineage>
        <taxon>Bacteria</taxon>
        <taxon>Bacillati</taxon>
        <taxon>Actinomycetota</taxon>
        <taxon>Coriobacteriia</taxon>
        <taxon>Eggerthellales</taxon>
        <taxon>Eggerthellaceae</taxon>
        <taxon>Eggerthella</taxon>
    </lineage>
</organism>
<reference evidence="6 8" key="1">
    <citation type="journal article" date="2018" name="Elife">
        <title>Discovery and characterization of a prevalent human gut bacterial enzyme sufficient for the inactivation of a family of plant toxins.</title>
        <authorList>
            <person name="Koppel N."/>
            <person name="Bisanz J.E."/>
            <person name="Pandelia M.E."/>
            <person name="Turnbaugh P.J."/>
            <person name="Balskus E.P."/>
        </authorList>
    </citation>
    <scope>NUCLEOTIDE SEQUENCE [LARGE SCALE GENOMIC DNA]</scope>
    <source>
        <strain evidence="6 8">DSM 16107</strain>
    </source>
</reference>
<dbReference type="InterPro" id="IPR003593">
    <property type="entry name" value="AAA+_ATPase"/>
</dbReference>
<reference evidence="7" key="3">
    <citation type="journal article" date="2019" name="Microbiol. Resour. Announc.">
        <title>Draft Genome Sequences of Type Strains of Gordonibacter faecihominis, Paraeggerthella hongkongensis, Parvibacter caecicola,Slackia equolifaciens, Slackia faecicanis, and Slackia isoflavoniconvertens.</title>
        <authorList>
            <person name="Danylec N."/>
            <person name="Stoll D.A."/>
            <person name="Dotsch A."/>
            <person name="Huch M."/>
        </authorList>
    </citation>
    <scope>NUCLEOTIDE SEQUENCE</scope>
    <source>
        <strain evidence="7">DSM 16107</strain>
    </source>
</reference>
<dbReference type="Proteomes" id="UP000270112">
    <property type="component" value="Unassembled WGS sequence"/>
</dbReference>
<evidence type="ECO:0000313" key="8">
    <source>
        <dbReference type="Proteomes" id="UP000253817"/>
    </source>
</evidence>
<keyword evidence="3" id="KW-0547">Nucleotide-binding</keyword>
<dbReference type="InterPro" id="IPR017871">
    <property type="entry name" value="ABC_transporter-like_CS"/>
</dbReference>
<dbReference type="PANTHER" id="PTHR43335">
    <property type="entry name" value="ABC TRANSPORTER, ATP-BINDING PROTEIN"/>
    <property type="match status" value="1"/>
</dbReference>
<evidence type="ECO:0000313" key="7">
    <source>
        <dbReference type="EMBL" id="RNM41968.1"/>
    </source>
</evidence>
<dbReference type="GO" id="GO:0016887">
    <property type="term" value="F:ATP hydrolysis activity"/>
    <property type="evidence" value="ECO:0007669"/>
    <property type="project" value="InterPro"/>
</dbReference>
<dbReference type="PANTHER" id="PTHR43335:SF8">
    <property type="entry name" value="ABC TRANSPORTER, ATP-BINDING PROTEIN"/>
    <property type="match status" value="1"/>
</dbReference>
<evidence type="ECO:0000259" key="5">
    <source>
        <dbReference type="PROSITE" id="PS50893"/>
    </source>
</evidence>
<sequence length="319" mass="34242">MLAIETRGLCKAYRGRNVVDGLDMHVTRGDIYGFVGRNGAGKSTTMKMICGMIRPTAGEVLLFDRPSIDASGEAPESSTSAGAVRIGALVENPGLYPNMTALENMRCKAMALGLVDSVAEIEQLLCIVGLDAAGKKPTKRYSLGMKQRLGLALAMLGSPDVLLLDEPMNGLDPEGVREMRNLIIRLNEQRGITVVISSHVLDQLGRMATRYGVINAGRMVCEMTADDVTQACGDYLVVRTADPERTIALLSEAHPRIACTAMPDGALRLQSAPDDETLDPASVGTFLAAQGMPVYELRAHTRDLEDFFLELMGEGGINA</sequence>
<dbReference type="RefSeq" id="WP_114547553.1">
    <property type="nucleotide sequence ID" value="NZ_PPTT01000034.1"/>
</dbReference>